<feature type="domain" description="RING-CH-type" evidence="22">
    <location>
        <begin position="53"/>
        <end position="122"/>
    </location>
</feature>
<feature type="compositionally biased region" description="Pro residues" evidence="20">
    <location>
        <begin position="335"/>
        <end position="344"/>
    </location>
</feature>
<keyword evidence="15 21" id="KW-0472">Membrane</keyword>
<evidence type="ECO:0000313" key="23">
    <source>
        <dbReference type="EMBL" id="CAF0922810.1"/>
    </source>
</evidence>
<comment type="catalytic activity">
    <reaction evidence="1">
        <text>S-ubiquitinyl-[E2 ubiquitin-conjugating enzyme]-L-cysteine + [acceptor protein]-L-lysine = [E2 ubiquitin-conjugating enzyme]-L-cysteine + N(6)-ubiquitinyl-[acceptor protein]-L-lysine.</text>
        <dbReference type="EC" id="2.3.2.27"/>
    </reaction>
</comment>
<evidence type="ECO:0000256" key="5">
    <source>
        <dbReference type="ARBA" id="ARBA00012483"/>
    </source>
</evidence>
<evidence type="ECO:0000256" key="6">
    <source>
        <dbReference type="ARBA" id="ARBA00022679"/>
    </source>
</evidence>
<evidence type="ECO:0000256" key="16">
    <source>
        <dbReference type="ARBA" id="ARBA00040151"/>
    </source>
</evidence>
<evidence type="ECO:0000313" key="24">
    <source>
        <dbReference type="Proteomes" id="UP000663889"/>
    </source>
</evidence>
<feature type="compositionally biased region" description="Polar residues" evidence="20">
    <location>
        <begin position="15"/>
        <end position="27"/>
    </location>
</feature>
<keyword evidence="11" id="KW-1000">Mitochondrion outer membrane</keyword>
<keyword evidence="14" id="KW-0496">Mitochondrion</keyword>
<keyword evidence="10" id="KW-0833">Ubl conjugation pathway</keyword>
<dbReference type="InterPro" id="IPR011016">
    <property type="entry name" value="Znf_RING-CH"/>
</dbReference>
<feature type="transmembrane region" description="Helical" evidence="21">
    <location>
        <begin position="187"/>
        <end position="206"/>
    </location>
</feature>
<dbReference type="PROSITE" id="PS51292">
    <property type="entry name" value="ZF_RING_CH"/>
    <property type="match status" value="1"/>
</dbReference>
<dbReference type="Proteomes" id="UP000663889">
    <property type="component" value="Unassembled WGS sequence"/>
</dbReference>
<sequence length="378" mass="42289">MDNFNSSSFLTNQSTNIPIVSRTNSSQTPLPTPPPPPPLNGNRTSLTNTIQSRNSIPGKHCWVCFATDEDDFSACWVSPCRCRGTAKWVHQECLQRWVDEKQQGSTGVKVSCPQCNTEYIIVYPKQGPLVYTLDLIERILNRFCPFLAGGILVGSVYWTAVTYGAVTIMQILGHKEGLSVMEKADPLFLLIGLPTIPIVLILGRMIRWEEAVLKFWRKHSSKLPLMNYLFPNEHTSYLPRVPTERNGNSNPASLTRLICGGLVLPTIATIFGKFMFQRVHSNFQRTLLGGIAFIVLKGTAKIYYKQSQYIREAHREILNYESTTTASSSHYQHHLPPPPPPPAHPVTTVEVHPNENSNELFVIPPSSSITNGQSSLNF</sequence>
<feature type="transmembrane region" description="Helical" evidence="21">
    <location>
        <begin position="254"/>
        <end position="274"/>
    </location>
</feature>
<keyword evidence="6" id="KW-0808">Transferase</keyword>
<feature type="compositionally biased region" description="Pro residues" evidence="20">
    <location>
        <begin position="30"/>
        <end position="39"/>
    </location>
</feature>
<dbReference type="AlphaFoldDB" id="A0A814B130"/>
<evidence type="ECO:0000256" key="3">
    <source>
        <dbReference type="ARBA" id="ARBA00004294"/>
    </source>
</evidence>
<dbReference type="PANTHER" id="PTHR46283">
    <property type="entry name" value="E3 UBIQUITIN-PROTEIN LIGASE MARCH5"/>
    <property type="match status" value="1"/>
</dbReference>
<dbReference type="InterPro" id="IPR013083">
    <property type="entry name" value="Znf_RING/FYVE/PHD"/>
</dbReference>
<evidence type="ECO:0000256" key="14">
    <source>
        <dbReference type="ARBA" id="ARBA00023128"/>
    </source>
</evidence>
<evidence type="ECO:0000256" key="12">
    <source>
        <dbReference type="ARBA" id="ARBA00022833"/>
    </source>
</evidence>
<dbReference type="GO" id="GO:0008270">
    <property type="term" value="F:zinc ion binding"/>
    <property type="evidence" value="ECO:0007669"/>
    <property type="project" value="UniProtKB-KW"/>
</dbReference>
<evidence type="ECO:0000256" key="19">
    <source>
        <dbReference type="ARBA" id="ARBA00043231"/>
    </source>
</evidence>
<comment type="caution">
    <text evidence="23">The sequence shown here is derived from an EMBL/GenBank/DDBJ whole genome shotgun (WGS) entry which is preliminary data.</text>
</comment>
<evidence type="ECO:0000256" key="17">
    <source>
        <dbReference type="ARBA" id="ARBA00043044"/>
    </source>
</evidence>
<evidence type="ECO:0000256" key="11">
    <source>
        <dbReference type="ARBA" id="ARBA00022787"/>
    </source>
</evidence>
<dbReference type="Gene3D" id="3.30.40.10">
    <property type="entry name" value="Zinc/RING finger domain, C3HC4 (zinc finger)"/>
    <property type="match status" value="1"/>
</dbReference>
<evidence type="ECO:0000256" key="15">
    <source>
        <dbReference type="ARBA" id="ARBA00023136"/>
    </source>
</evidence>
<comment type="subcellular location">
    <subcellularLocation>
        <location evidence="2">Mitochondrion membrane</location>
        <topology evidence="2">Multi-pass membrane protein</topology>
    </subcellularLocation>
    <subcellularLocation>
        <location evidence="3">Mitochondrion outer membrane</location>
    </subcellularLocation>
</comment>
<name>A0A814B130_9BILA</name>
<evidence type="ECO:0000256" key="13">
    <source>
        <dbReference type="ARBA" id="ARBA00022989"/>
    </source>
</evidence>
<protein>
    <recommendedName>
        <fullName evidence="16">E3 ubiquitin-protein ligase MARCHF5</fullName>
        <ecNumber evidence="5">2.3.2.27</ecNumber>
    </recommendedName>
    <alternativeName>
        <fullName evidence="18">Membrane-associated RING finger protein 5</fullName>
    </alternativeName>
    <alternativeName>
        <fullName evidence="17">Membrane-associated RING-CH protein V</fullName>
    </alternativeName>
    <alternativeName>
        <fullName evidence="19">RING-type E3 ubiquitin transferase MARCHF5</fullName>
    </alternativeName>
</protein>
<keyword evidence="12" id="KW-0862">Zinc</keyword>
<evidence type="ECO:0000256" key="20">
    <source>
        <dbReference type="SAM" id="MobiDB-lite"/>
    </source>
</evidence>
<evidence type="ECO:0000259" key="22">
    <source>
        <dbReference type="PROSITE" id="PS51292"/>
    </source>
</evidence>
<feature type="region of interest" description="Disordered" evidence="20">
    <location>
        <begin position="15"/>
        <end position="49"/>
    </location>
</feature>
<comment type="pathway">
    <text evidence="4">Protein modification; protein ubiquitination.</text>
</comment>
<dbReference type="FunFam" id="3.30.40.10:FF:000262">
    <property type="entry name" value="E3 ubiquitin-protein ligase MARCH5"/>
    <property type="match status" value="1"/>
</dbReference>
<dbReference type="EC" id="2.3.2.27" evidence="5"/>
<evidence type="ECO:0000256" key="18">
    <source>
        <dbReference type="ARBA" id="ARBA00043185"/>
    </source>
</evidence>
<evidence type="ECO:0000256" key="7">
    <source>
        <dbReference type="ARBA" id="ARBA00022692"/>
    </source>
</evidence>
<dbReference type="SUPFAM" id="SSF57850">
    <property type="entry name" value="RING/U-box"/>
    <property type="match status" value="1"/>
</dbReference>
<accession>A0A814B130</accession>
<evidence type="ECO:0000256" key="10">
    <source>
        <dbReference type="ARBA" id="ARBA00022786"/>
    </source>
</evidence>
<keyword evidence="7 21" id="KW-0812">Transmembrane</keyword>
<feature type="transmembrane region" description="Helical" evidence="21">
    <location>
        <begin position="146"/>
        <end position="166"/>
    </location>
</feature>
<evidence type="ECO:0000256" key="1">
    <source>
        <dbReference type="ARBA" id="ARBA00000900"/>
    </source>
</evidence>
<dbReference type="SMART" id="SM00744">
    <property type="entry name" value="RINGv"/>
    <property type="match status" value="1"/>
</dbReference>
<reference evidence="23" key="1">
    <citation type="submission" date="2021-02" db="EMBL/GenBank/DDBJ databases">
        <authorList>
            <person name="Nowell W R."/>
        </authorList>
    </citation>
    <scope>NUCLEOTIDE SEQUENCE</scope>
</reference>
<evidence type="ECO:0000256" key="4">
    <source>
        <dbReference type="ARBA" id="ARBA00004906"/>
    </source>
</evidence>
<feature type="region of interest" description="Disordered" evidence="20">
    <location>
        <begin position="326"/>
        <end position="345"/>
    </location>
</feature>
<proteinExistence type="predicted"/>
<organism evidence="23 24">
    <name type="scientific">Rotaria sordida</name>
    <dbReference type="NCBI Taxonomy" id="392033"/>
    <lineage>
        <taxon>Eukaryota</taxon>
        <taxon>Metazoa</taxon>
        <taxon>Spiralia</taxon>
        <taxon>Gnathifera</taxon>
        <taxon>Rotifera</taxon>
        <taxon>Eurotatoria</taxon>
        <taxon>Bdelloidea</taxon>
        <taxon>Philodinida</taxon>
        <taxon>Philodinidae</taxon>
        <taxon>Rotaria</taxon>
    </lineage>
</organism>
<evidence type="ECO:0000256" key="21">
    <source>
        <dbReference type="SAM" id="Phobius"/>
    </source>
</evidence>
<keyword evidence="9" id="KW-0863">Zinc-finger</keyword>
<dbReference type="Pfam" id="PF12906">
    <property type="entry name" value="RINGv"/>
    <property type="match status" value="1"/>
</dbReference>
<gene>
    <name evidence="23" type="ORF">SEV965_LOCUS6738</name>
</gene>
<dbReference type="GO" id="GO:0005741">
    <property type="term" value="C:mitochondrial outer membrane"/>
    <property type="evidence" value="ECO:0007669"/>
    <property type="project" value="UniProtKB-SubCell"/>
</dbReference>
<dbReference type="GO" id="GO:0061630">
    <property type="term" value="F:ubiquitin protein ligase activity"/>
    <property type="evidence" value="ECO:0007669"/>
    <property type="project" value="UniProtKB-EC"/>
</dbReference>
<evidence type="ECO:0000256" key="9">
    <source>
        <dbReference type="ARBA" id="ARBA00022771"/>
    </source>
</evidence>
<dbReference type="EMBL" id="CAJNOU010000225">
    <property type="protein sequence ID" value="CAF0922810.1"/>
    <property type="molecule type" value="Genomic_DNA"/>
</dbReference>
<evidence type="ECO:0000256" key="2">
    <source>
        <dbReference type="ARBA" id="ARBA00004225"/>
    </source>
</evidence>
<evidence type="ECO:0000256" key="8">
    <source>
        <dbReference type="ARBA" id="ARBA00022723"/>
    </source>
</evidence>
<dbReference type="CDD" id="cd16701">
    <property type="entry name" value="RING_CH-C4HC3_MARCH5"/>
    <property type="match status" value="1"/>
</dbReference>
<keyword evidence="13 21" id="KW-1133">Transmembrane helix</keyword>
<keyword evidence="8" id="KW-0479">Metal-binding</keyword>